<evidence type="ECO:0000313" key="2">
    <source>
        <dbReference type="Proteomes" id="UP001162972"/>
    </source>
</evidence>
<dbReference type="Proteomes" id="UP001162972">
    <property type="component" value="Chromosome 10"/>
</dbReference>
<dbReference type="AlphaFoldDB" id="A0AAD6KY45"/>
<proteinExistence type="predicted"/>
<gene>
    <name evidence="1" type="ORF">OIU84_019126</name>
</gene>
<name>A0AAD6KY45_9ROSI</name>
<protein>
    <submittedName>
        <fullName evidence="1">Uncharacterized protein</fullName>
    </submittedName>
</protein>
<sequence>MDDAVQKNEGEWERRRIAIDAEAETVREQGAQPGELRGHAIGLQSSNLHFSRAYSGGVGFNSEEIFLDVTFVRLHLYLRKGPSHEWCMISYTSHRDMVLSEVEL</sequence>
<accession>A0AAD6KY45</accession>
<dbReference type="EMBL" id="JAPFFJ010000003">
    <property type="protein sequence ID" value="KAJ6431783.1"/>
    <property type="molecule type" value="Genomic_DNA"/>
</dbReference>
<comment type="caution">
    <text evidence="1">The sequence shown here is derived from an EMBL/GenBank/DDBJ whole genome shotgun (WGS) entry which is preliminary data.</text>
</comment>
<evidence type="ECO:0000313" key="1">
    <source>
        <dbReference type="EMBL" id="KAJ6431783.1"/>
    </source>
</evidence>
<keyword evidence="2" id="KW-1185">Reference proteome</keyword>
<organism evidence="1 2">
    <name type="scientific">Salix udensis</name>
    <dbReference type="NCBI Taxonomy" id="889485"/>
    <lineage>
        <taxon>Eukaryota</taxon>
        <taxon>Viridiplantae</taxon>
        <taxon>Streptophyta</taxon>
        <taxon>Embryophyta</taxon>
        <taxon>Tracheophyta</taxon>
        <taxon>Spermatophyta</taxon>
        <taxon>Magnoliopsida</taxon>
        <taxon>eudicotyledons</taxon>
        <taxon>Gunneridae</taxon>
        <taxon>Pentapetalae</taxon>
        <taxon>rosids</taxon>
        <taxon>fabids</taxon>
        <taxon>Malpighiales</taxon>
        <taxon>Salicaceae</taxon>
        <taxon>Saliceae</taxon>
        <taxon>Salix</taxon>
    </lineage>
</organism>
<reference evidence="1 2" key="1">
    <citation type="journal article" date="2023" name="Int. J. Mol. Sci.">
        <title>De Novo Assembly and Annotation of 11 Diverse Shrub Willow (Salix) Genomes Reveals Novel Gene Organization in Sex-Linked Regions.</title>
        <authorList>
            <person name="Hyden B."/>
            <person name="Feng K."/>
            <person name="Yates T.B."/>
            <person name="Jawdy S."/>
            <person name="Cereghino C."/>
            <person name="Smart L.B."/>
            <person name="Muchero W."/>
        </authorList>
    </citation>
    <scope>NUCLEOTIDE SEQUENCE [LARGE SCALE GENOMIC DNA]</scope>
    <source>
        <tissue evidence="1">Shoot tip</tissue>
    </source>
</reference>